<name>U6MFE0_EIMMA</name>
<dbReference type="AlphaFoldDB" id="U6MFE0"/>
<evidence type="ECO:0000313" key="1">
    <source>
        <dbReference type="EMBL" id="CDJ60375.1"/>
    </source>
</evidence>
<dbReference type="VEuPathDB" id="ToxoDB:EMWEY_00030040"/>
<evidence type="ECO:0000313" key="2">
    <source>
        <dbReference type="Proteomes" id="UP000030763"/>
    </source>
</evidence>
<dbReference type="Proteomes" id="UP000030763">
    <property type="component" value="Unassembled WGS sequence"/>
</dbReference>
<dbReference type="GeneID" id="25336990"/>
<reference evidence="1" key="1">
    <citation type="submission" date="2013-10" db="EMBL/GenBank/DDBJ databases">
        <title>Genomic analysis of the causative agents of coccidiosis in chickens.</title>
        <authorList>
            <person name="Reid A.J."/>
            <person name="Blake D."/>
            <person name="Billington K."/>
            <person name="Browne H."/>
            <person name="Dunn M."/>
            <person name="Hung S."/>
            <person name="Kawahara F."/>
            <person name="Miranda-Saavedra D."/>
            <person name="Mourier T."/>
            <person name="Nagra H."/>
            <person name="Otto T.D."/>
            <person name="Rawlings N."/>
            <person name="Sanchez A."/>
            <person name="Sanders M."/>
            <person name="Subramaniam C."/>
            <person name="Tay Y."/>
            <person name="Dear P."/>
            <person name="Doerig C."/>
            <person name="Gruber A."/>
            <person name="Parkinson J."/>
            <person name="Shirley M."/>
            <person name="Wan K.L."/>
            <person name="Berriman M."/>
            <person name="Tomley F."/>
            <person name="Pain A."/>
        </authorList>
    </citation>
    <scope>NUCLEOTIDE SEQUENCE [LARGE SCALE GENOMIC DNA]</scope>
    <source>
        <strain evidence="1">Weybridge</strain>
    </source>
</reference>
<dbReference type="EMBL" id="HG721839">
    <property type="protein sequence ID" value="CDJ60375.1"/>
    <property type="molecule type" value="Genomic_DNA"/>
</dbReference>
<accession>U6MFE0</accession>
<organism evidence="1 2">
    <name type="scientific">Eimeria maxima</name>
    <name type="common">Coccidian parasite</name>
    <dbReference type="NCBI Taxonomy" id="5804"/>
    <lineage>
        <taxon>Eukaryota</taxon>
        <taxon>Sar</taxon>
        <taxon>Alveolata</taxon>
        <taxon>Apicomplexa</taxon>
        <taxon>Conoidasida</taxon>
        <taxon>Coccidia</taxon>
        <taxon>Eucoccidiorida</taxon>
        <taxon>Eimeriorina</taxon>
        <taxon>Eimeriidae</taxon>
        <taxon>Eimeria</taxon>
    </lineage>
</organism>
<keyword evidence="2" id="KW-1185">Reference proteome</keyword>
<sequence length="106" mass="11722">MGLRPVAESLEELCHGRRECWGSVIKSKLTWLQRRDGIRSCCSRPADFWVWVLETKPIAALMNLDMDGFSRGLGSGRSPPWASRSPAVAASSPGCRLVVDSRYVVS</sequence>
<dbReference type="RefSeq" id="XP_013337025.1">
    <property type="nucleotide sequence ID" value="XM_013481571.1"/>
</dbReference>
<gene>
    <name evidence="1" type="ORF">EMWEY_00030040</name>
</gene>
<dbReference type="OrthoDB" id="10610046at2759"/>
<reference evidence="1" key="2">
    <citation type="submission" date="2013-10" db="EMBL/GenBank/DDBJ databases">
        <authorList>
            <person name="Aslett M."/>
        </authorList>
    </citation>
    <scope>NUCLEOTIDE SEQUENCE [LARGE SCALE GENOMIC DNA]</scope>
    <source>
        <strain evidence="1">Weybridge</strain>
    </source>
</reference>
<protein>
    <submittedName>
        <fullName evidence="1">Uncharacterized protein</fullName>
    </submittedName>
</protein>
<proteinExistence type="predicted"/>